<dbReference type="InterPro" id="IPR001789">
    <property type="entry name" value="Sig_transdc_resp-reg_receiver"/>
</dbReference>
<keyword evidence="2" id="KW-0597">Phosphoprotein</keyword>
<dbReference type="SUPFAM" id="SSF52172">
    <property type="entry name" value="CheY-like"/>
    <property type="match status" value="1"/>
</dbReference>
<dbReference type="GO" id="GO:0005829">
    <property type="term" value="C:cytosol"/>
    <property type="evidence" value="ECO:0007669"/>
    <property type="project" value="TreeGrafter"/>
</dbReference>
<organism evidence="4 6">
    <name type="scientific">Mucilaginibacter rubeus</name>
    <dbReference type="NCBI Taxonomy" id="2027860"/>
    <lineage>
        <taxon>Bacteria</taxon>
        <taxon>Pseudomonadati</taxon>
        <taxon>Bacteroidota</taxon>
        <taxon>Sphingobacteriia</taxon>
        <taxon>Sphingobacteriales</taxon>
        <taxon>Sphingobacteriaceae</taxon>
        <taxon>Mucilaginibacter</taxon>
    </lineage>
</organism>
<proteinExistence type="predicted"/>
<dbReference type="SMART" id="SM00448">
    <property type="entry name" value="REC"/>
    <property type="match status" value="1"/>
</dbReference>
<dbReference type="EMBL" id="CP043451">
    <property type="protein sequence ID" value="QEM06496.1"/>
    <property type="molecule type" value="Genomic_DNA"/>
</dbReference>
<evidence type="ECO:0000313" key="5">
    <source>
        <dbReference type="EMBL" id="QTE50974.1"/>
    </source>
</evidence>
<dbReference type="PANTHER" id="PTHR48111">
    <property type="entry name" value="REGULATOR OF RPOS"/>
    <property type="match status" value="1"/>
</dbReference>
<keyword evidence="7" id="KW-1185">Reference proteome</keyword>
<evidence type="ECO:0000313" key="4">
    <source>
        <dbReference type="EMBL" id="QEM06496.1"/>
    </source>
</evidence>
<dbReference type="InterPro" id="IPR039420">
    <property type="entry name" value="WalR-like"/>
</dbReference>
<feature type="domain" description="Response regulatory" evidence="3">
    <location>
        <begin position="2"/>
        <end position="115"/>
    </location>
</feature>
<keyword evidence="1" id="KW-0238">DNA-binding</keyword>
<reference evidence="4 6" key="1">
    <citation type="submission" date="2019-08" db="EMBL/GenBank/DDBJ databases">
        <title>Comparative genome analysis confer to the adaptation heavy metal polluted environment.</title>
        <authorList>
            <person name="Li Y."/>
        </authorList>
    </citation>
    <scope>NUCLEOTIDE SEQUENCE [LARGE SCALE GENOMIC DNA]</scope>
    <source>
        <strain evidence="4 6">P2</strain>
    </source>
</reference>
<reference evidence="5 7" key="2">
    <citation type="submission" date="2021-03" db="EMBL/GenBank/DDBJ databases">
        <title>Mucilaginibacter strains isolated from gold and copper mining confer multi heavy-metal resistance.</title>
        <authorList>
            <person name="Li Y."/>
        </authorList>
    </citation>
    <scope>NUCLEOTIDE SEQUENCE [LARGE SCALE GENOMIC DNA]</scope>
    <source>
        <strain evidence="5 7">P2-4</strain>
    </source>
</reference>
<evidence type="ECO:0000313" key="6">
    <source>
        <dbReference type="Proteomes" id="UP000250557"/>
    </source>
</evidence>
<dbReference type="RefSeq" id="WP_112653467.1">
    <property type="nucleotide sequence ID" value="NZ_CP043451.1"/>
</dbReference>
<dbReference type="GO" id="GO:0032993">
    <property type="term" value="C:protein-DNA complex"/>
    <property type="evidence" value="ECO:0007669"/>
    <property type="project" value="TreeGrafter"/>
</dbReference>
<evidence type="ECO:0000256" key="2">
    <source>
        <dbReference type="PROSITE-ProRule" id="PRU00169"/>
    </source>
</evidence>
<evidence type="ECO:0000259" key="3">
    <source>
        <dbReference type="PROSITE" id="PS50110"/>
    </source>
</evidence>
<name>A0AAE6JJB0_9SPHI</name>
<sequence length="217" mass="24962">MDVLIIEDEPNAARQLQEMIAACRPLVRFGPVIDSLRDAVSYLGDGNSPDLIFLDIHLADGHAFELFERVDLPCPVVFTTAYDQYAIKAFEVNSLDYLLKPMSEERVRKALDKFDQHHSGRQSGKLDESYLVQLQNLLSGSTNSYRQSFLIPYKDKLLPVQVKDFAWFEIQQGVVSGTRLDGTFHLLEERSLDELMKFLDPRQFYRANRQFLINSRA</sequence>
<dbReference type="GO" id="GO:0000976">
    <property type="term" value="F:transcription cis-regulatory region binding"/>
    <property type="evidence" value="ECO:0007669"/>
    <property type="project" value="TreeGrafter"/>
</dbReference>
<dbReference type="EMBL" id="CP071880">
    <property type="protein sequence ID" value="QTE50974.1"/>
    <property type="molecule type" value="Genomic_DNA"/>
</dbReference>
<dbReference type="GO" id="GO:0000156">
    <property type="term" value="F:phosphorelay response regulator activity"/>
    <property type="evidence" value="ECO:0007669"/>
    <property type="project" value="TreeGrafter"/>
</dbReference>
<protein>
    <submittedName>
        <fullName evidence="4">Response regulator transcription factor</fullName>
    </submittedName>
</protein>
<dbReference type="AlphaFoldDB" id="A0AAE6JJB0"/>
<dbReference type="Proteomes" id="UP000663940">
    <property type="component" value="Chromosome"/>
</dbReference>
<dbReference type="Gene3D" id="3.40.50.2300">
    <property type="match status" value="1"/>
</dbReference>
<evidence type="ECO:0000256" key="1">
    <source>
        <dbReference type="ARBA" id="ARBA00023125"/>
    </source>
</evidence>
<dbReference type="PROSITE" id="PS50110">
    <property type="entry name" value="RESPONSE_REGULATORY"/>
    <property type="match status" value="1"/>
</dbReference>
<gene>
    <name evidence="4" type="ORF">DIU31_024370</name>
    <name evidence="5" type="ORF">J3L21_03065</name>
</gene>
<dbReference type="GO" id="GO:0006355">
    <property type="term" value="P:regulation of DNA-templated transcription"/>
    <property type="evidence" value="ECO:0007669"/>
    <property type="project" value="TreeGrafter"/>
</dbReference>
<dbReference type="PANTHER" id="PTHR48111:SF69">
    <property type="entry name" value="RESPONSE REGULATOR RECEIVER"/>
    <property type="match status" value="1"/>
</dbReference>
<feature type="modified residue" description="4-aspartylphosphate" evidence="2">
    <location>
        <position position="55"/>
    </location>
</feature>
<dbReference type="InterPro" id="IPR011006">
    <property type="entry name" value="CheY-like_superfamily"/>
</dbReference>
<dbReference type="Proteomes" id="UP000250557">
    <property type="component" value="Chromosome"/>
</dbReference>
<evidence type="ECO:0000313" key="7">
    <source>
        <dbReference type="Proteomes" id="UP000663940"/>
    </source>
</evidence>
<accession>A0AAE6JJB0</accession>
<dbReference type="Pfam" id="PF00072">
    <property type="entry name" value="Response_reg"/>
    <property type="match status" value="1"/>
</dbReference>